<evidence type="ECO:0000256" key="2">
    <source>
        <dbReference type="ARBA" id="ARBA00009540"/>
    </source>
</evidence>
<dbReference type="SMART" id="SM00584">
    <property type="entry name" value="TLDc"/>
    <property type="match status" value="1"/>
</dbReference>
<dbReference type="GO" id="GO:0006979">
    <property type="term" value="P:response to oxidative stress"/>
    <property type="evidence" value="ECO:0007669"/>
    <property type="project" value="TreeGrafter"/>
</dbReference>
<dbReference type="AlphaFoldDB" id="F4R6T5"/>
<dbReference type="eggNOG" id="KOG2372">
    <property type="taxonomic scope" value="Eukaryota"/>
</dbReference>
<dbReference type="GeneID" id="18927259"/>
<protein>
    <recommendedName>
        <fullName evidence="4">Oxidation resistance protein 1</fullName>
    </recommendedName>
</protein>
<organism evidence="7">
    <name type="scientific">Melampsora larici-populina (strain 98AG31 / pathotype 3-4-7)</name>
    <name type="common">Poplar leaf rust fungus</name>
    <dbReference type="NCBI Taxonomy" id="747676"/>
    <lineage>
        <taxon>Eukaryota</taxon>
        <taxon>Fungi</taxon>
        <taxon>Dikarya</taxon>
        <taxon>Basidiomycota</taxon>
        <taxon>Pucciniomycotina</taxon>
        <taxon>Pucciniomycetes</taxon>
        <taxon>Pucciniales</taxon>
        <taxon>Melampsoraceae</taxon>
        <taxon>Melampsora</taxon>
    </lineage>
</organism>
<dbReference type="InterPro" id="IPR006571">
    <property type="entry name" value="TLDc_dom"/>
</dbReference>
<evidence type="ECO:0000313" key="7">
    <source>
        <dbReference type="Proteomes" id="UP000001072"/>
    </source>
</evidence>
<dbReference type="HOGENOM" id="CLU_029204_0_0_1"/>
<name>F4R6T5_MELLP</name>
<feature type="domain" description="TLDc" evidence="5">
    <location>
        <begin position="1"/>
        <end position="171"/>
    </location>
</feature>
<accession>F4R6T5</accession>
<proteinExistence type="inferred from homology"/>
<feature type="non-terminal residue" evidence="6">
    <location>
        <position position="1"/>
    </location>
</feature>
<comment type="subcellular location">
    <subcellularLocation>
        <location evidence="1">Mitochondrion</location>
    </subcellularLocation>
</comment>
<keyword evidence="3" id="KW-0496">Mitochondrion</keyword>
<dbReference type="STRING" id="747676.F4R6T5"/>
<dbReference type="KEGG" id="mlr:MELLADRAFT_32991"/>
<dbReference type="Pfam" id="PF07534">
    <property type="entry name" value="TLD"/>
    <property type="match status" value="1"/>
</dbReference>
<dbReference type="PROSITE" id="PS51886">
    <property type="entry name" value="TLDC"/>
    <property type="match status" value="1"/>
</dbReference>
<dbReference type="Proteomes" id="UP000001072">
    <property type="component" value="Unassembled WGS sequence"/>
</dbReference>
<evidence type="ECO:0000259" key="5">
    <source>
        <dbReference type="PROSITE" id="PS51886"/>
    </source>
</evidence>
<evidence type="ECO:0000256" key="3">
    <source>
        <dbReference type="ARBA" id="ARBA00023128"/>
    </source>
</evidence>
<keyword evidence="7" id="KW-1185">Reference proteome</keyword>
<comment type="similarity">
    <text evidence="2">Belongs to the OXR1 family.</text>
</comment>
<dbReference type="RefSeq" id="XP_007404775.1">
    <property type="nucleotide sequence ID" value="XM_007404713.1"/>
</dbReference>
<dbReference type="InParanoid" id="F4R6T5"/>
<dbReference type="GO" id="GO:0005739">
    <property type="term" value="C:mitochondrion"/>
    <property type="evidence" value="ECO:0007669"/>
    <property type="project" value="UniProtKB-SubCell"/>
</dbReference>
<reference evidence="7" key="1">
    <citation type="journal article" date="2011" name="Proc. Natl. Acad. Sci. U.S.A.">
        <title>Obligate biotrophy features unraveled by the genomic analysis of rust fungi.</title>
        <authorList>
            <person name="Duplessis S."/>
            <person name="Cuomo C.A."/>
            <person name="Lin Y.-C."/>
            <person name="Aerts A."/>
            <person name="Tisserant E."/>
            <person name="Veneault-Fourrey C."/>
            <person name="Joly D.L."/>
            <person name="Hacquard S."/>
            <person name="Amselem J."/>
            <person name="Cantarel B.L."/>
            <person name="Chiu R."/>
            <person name="Coutinho P.M."/>
            <person name="Feau N."/>
            <person name="Field M."/>
            <person name="Frey P."/>
            <person name="Gelhaye E."/>
            <person name="Goldberg J."/>
            <person name="Grabherr M.G."/>
            <person name="Kodira C.D."/>
            <person name="Kohler A."/>
            <person name="Kuees U."/>
            <person name="Lindquist E.A."/>
            <person name="Lucas S.M."/>
            <person name="Mago R."/>
            <person name="Mauceli E."/>
            <person name="Morin E."/>
            <person name="Murat C."/>
            <person name="Pangilinan J.L."/>
            <person name="Park R."/>
            <person name="Pearson M."/>
            <person name="Quesneville H."/>
            <person name="Rouhier N."/>
            <person name="Sakthikumar S."/>
            <person name="Salamov A.A."/>
            <person name="Schmutz J."/>
            <person name="Selles B."/>
            <person name="Shapiro H."/>
            <person name="Tanguay P."/>
            <person name="Tuskan G.A."/>
            <person name="Henrissat B."/>
            <person name="Van de Peer Y."/>
            <person name="Rouze P."/>
            <person name="Ellis J.G."/>
            <person name="Dodds P.N."/>
            <person name="Schein J.E."/>
            <person name="Zhong S."/>
            <person name="Hamelin R.C."/>
            <person name="Grigoriev I.V."/>
            <person name="Szabo L.J."/>
            <person name="Martin F."/>
        </authorList>
    </citation>
    <scope>NUCLEOTIDE SEQUENCE [LARGE SCALE GENOMIC DNA]</scope>
    <source>
        <strain evidence="7">98AG31 / pathotype 3-4-7</strain>
    </source>
</reference>
<dbReference type="PANTHER" id="PTHR23354:SF62">
    <property type="entry name" value="MUSTARD, ISOFORM V"/>
    <property type="match status" value="1"/>
</dbReference>
<dbReference type="EMBL" id="GL883091">
    <property type="protein sequence ID" value="EGG12400.1"/>
    <property type="molecule type" value="Genomic_DNA"/>
</dbReference>
<sequence>HLPTRLKISSKWELIYSIDQHGTSLSTLYTQSNHQKGSCILILKDHTDHRFGAFLNESLKVSNQYYGTGECFLWKSIEFDPSDFRIGFCVKKYEWTGINDYMILSDHEMLSVGGGDGKFGLWIDSNLEKGISTNCSTFNNEILSNSKTESNLMGREIGSFDILGLECWRILV</sequence>
<evidence type="ECO:0000256" key="1">
    <source>
        <dbReference type="ARBA" id="ARBA00004173"/>
    </source>
</evidence>
<dbReference type="GO" id="GO:0005634">
    <property type="term" value="C:nucleus"/>
    <property type="evidence" value="ECO:0007669"/>
    <property type="project" value="TreeGrafter"/>
</dbReference>
<dbReference type="OrthoDB" id="26679at2759"/>
<dbReference type="FunCoup" id="F4R6T5">
    <property type="interactions" value="168"/>
</dbReference>
<dbReference type="PANTHER" id="PTHR23354">
    <property type="entry name" value="NUCLEOLAR PROTEIN 7/ESTROGEN RECEPTOR COACTIVATOR-RELATED"/>
    <property type="match status" value="1"/>
</dbReference>
<gene>
    <name evidence="6" type="ORF">MELLADRAFT_32991</name>
</gene>
<dbReference type="VEuPathDB" id="FungiDB:MELLADRAFT_32991"/>
<evidence type="ECO:0000313" key="6">
    <source>
        <dbReference type="EMBL" id="EGG12400.1"/>
    </source>
</evidence>
<evidence type="ECO:0000256" key="4">
    <source>
        <dbReference type="ARBA" id="ARBA00040604"/>
    </source>
</evidence>